<dbReference type="PANTHER" id="PTHR43481:SF4">
    <property type="entry name" value="GLYCEROL-1-PHOSPHATE PHOSPHOHYDROLASE 1-RELATED"/>
    <property type="match status" value="1"/>
</dbReference>
<dbReference type="InterPro" id="IPR036412">
    <property type="entry name" value="HAD-like_sf"/>
</dbReference>
<dbReference type="GO" id="GO:0016787">
    <property type="term" value="F:hydrolase activity"/>
    <property type="evidence" value="ECO:0007669"/>
    <property type="project" value="UniProtKB-KW"/>
</dbReference>
<dbReference type="EMBL" id="SLWM01000038">
    <property type="protein sequence ID" value="TCO09930.1"/>
    <property type="molecule type" value="Genomic_DNA"/>
</dbReference>
<comment type="caution">
    <text evidence="2">The sequence shown here is derived from an EMBL/GenBank/DDBJ whole genome shotgun (WGS) entry which is preliminary data.</text>
</comment>
<keyword evidence="1" id="KW-0812">Transmembrane</keyword>
<dbReference type="Proteomes" id="UP000295818">
    <property type="component" value="Unassembled WGS sequence"/>
</dbReference>
<dbReference type="InterPro" id="IPR023214">
    <property type="entry name" value="HAD_sf"/>
</dbReference>
<keyword evidence="1" id="KW-1133">Transmembrane helix</keyword>
<feature type="transmembrane region" description="Helical" evidence="1">
    <location>
        <begin position="93"/>
        <end position="112"/>
    </location>
</feature>
<feature type="transmembrane region" description="Helical" evidence="1">
    <location>
        <begin position="64"/>
        <end position="81"/>
    </location>
</feature>
<keyword evidence="2" id="KW-0378">Hydrolase</keyword>
<dbReference type="Pfam" id="PF00702">
    <property type="entry name" value="Hydrolase"/>
    <property type="match status" value="1"/>
</dbReference>
<feature type="transmembrane region" description="Helical" evidence="1">
    <location>
        <begin position="5"/>
        <end position="25"/>
    </location>
</feature>
<dbReference type="InterPro" id="IPR051806">
    <property type="entry name" value="HAD-like_SPP"/>
</dbReference>
<reference evidence="2 3" key="1">
    <citation type="journal article" date="2015" name="Stand. Genomic Sci.">
        <title>Genomic Encyclopedia of Bacterial and Archaeal Type Strains, Phase III: the genomes of soil and plant-associated and newly described type strains.</title>
        <authorList>
            <person name="Whitman W.B."/>
            <person name="Woyke T."/>
            <person name="Klenk H.P."/>
            <person name="Zhou Y."/>
            <person name="Lilburn T.G."/>
            <person name="Beck B.J."/>
            <person name="De Vos P."/>
            <person name="Vandamme P."/>
            <person name="Eisen J.A."/>
            <person name="Garrity G."/>
            <person name="Hugenholtz P."/>
            <person name="Kyrpides N.C."/>
        </authorList>
    </citation>
    <scope>NUCLEOTIDE SEQUENCE [LARGE SCALE GENOMIC DNA]</scope>
    <source>
        <strain evidence="2 3">VKM Ac-2538</strain>
    </source>
</reference>
<feature type="transmembrane region" description="Helical" evidence="1">
    <location>
        <begin position="119"/>
        <end position="138"/>
    </location>
</feature>
<accession>A0ABY2B6W2</accession>
<feature type="transmembrane region" description="Helical" evidence="1">
    <location>
        <begin position="212"/>
        <end position="232"/>
    </location>
</feature>
<organism evidence="2 3">
    <name type="scientific">Kribbella orskensis</name>
    <dbReference type="NCBI Taxonomy" id="2512216"/>
    <lineage>
        <taxon>Bacteria</taxon>
        <taxon>Bacillati</taxon>
        <taxon>Actinomycetota</taxon>
        <taxon>Actinomycetes</taxon>
        <taxon>Propionibacteriales</taxon>
        <taxon>Kribbellaceae</taxon>
        <taxon>Kribbella</taxon>
    </lineage>
</organism>
<gene>
    <name evidence="2" type="ORF">EV644_1389</name>
</gene>
<evidence type="ECO:0000313" key="2">
    <source>
        <dbReference type="EMBL" id="TCO09930.1"/>
    </source>
</evidence>
<protein>
    <submittedName>
        <fullName evidence="2">HAD superfamily hydrolase (TIGR01509 family)</fullName>
    </submittedName>
</protein>
<keyword evidence="1" id="KW-0472">Membrane</keyword>
<feature type="transmembrane region" description="Helical" evidence="1">
    <location>
        <begin position="190"/>
        <end position="207"/>
    </location>
</feature>
<feature type="transmembrane region" description="Helical" evidence="1">
    <location>
        <begin position="31"/>
        <end position="52"/>
    </location>
</feature>
<name>A0ABY2B6W2_9ACTN</name>
<dbReference type="Gene3D" id="3.40.50.1000">
    <property type="entry name" value="HAD superfamily/HAD-like"/>
    <property type="match status" value="1"/>
</dbReference>
<sequence>MIEALAYLGGAVVLVGAMLIGAQYWPDLGTGTRLIIVATTALVLLAAGFAVPAGTGAVPRRLRAILWLLSTAAGAAFWALLGDQSLLWGAEDTALLTGLATTMYAAALWAVSQTALQQVATFAGTLITAGTAGAQLAGDSWPGIAIWVTSLAWLVAGRAGVLASKRLTQAAAAAGLVLGADMTMPADGGIVFALATTIALICAGVIWREIVVVLIGAIGLVQVLPMAVTTWFSGRAAAPMALVLGGGLLVVAAVVLARRTADNHARPVIDPERYDAVLFDLDVVTDTTPVLVERLRAAQVDCAVISARRECAEVLRVAGLADTFQVRVDGVTADELALPGKPDPAMHLLAARRLGVQPRRTVLVENTPAGVAAGSAGAFGLVVGVDHSGQPDDLLSAGADVVIRDLDELAVPTEQVSVR</sequence>
<evidence type="ECO:0000256" key="1">
    <source>
        <dbReference type="SAM" id="Phobius"/>
    </source>
</evidence>
<evidence type="ECO:0000313" key="3">
    <source>
        <dbReference type="Proteomes" id="UP000295818"/>
    </source>
</evidence>
<feature type="transmembrane region" description="Helical" evidence="1">
    <location>
        <begin position="238"/>
        <end position="257"/>
    </location>
</feature>
<dbReference type="PANTHER" id="PTHR43481">
    <property type="entry name" value="FRUCTOSE-1-PHOSPHATE PHOSPHATASE"/>
    <property type="match status" value="1"/>
</dbReference>
<dbReference type="SUPFAM" id="SSF56784">
    <property type="entry name" value="HAD-like"/>
    <property type="match status" value="1"/>
</dbReference>
<keyword evidence="3" id="KW-1185">Reference proteome</keyword>
<proteinExistence type="predicted"/>